<name>A0A2J6SUN9_9HELO</name>
<dbReference type="RefSeq" id="XP_024731386.1">
    <property type="nucleotide sequence ID" value="XM_024870278.1"/>
</dbReference>
<feature type="region of interest" description="Disordered" evidence="1">
    <location>
        <begin position="202"/>
        <end position="223"/>
    </location>
</feature>
<accession>A0A2J6SUN9</accession>
<dbReference type="InParanoid" id="A0A2J6SUN9"/>
<organism evidence="2 3">
    <name type="scientific">Hyaloscypha bicolor E</name>
    <dbReference type="NCBI Taxonomy" id="1095630"/>
    <lineage>
        <taxon>Eukaryota</taxon>
        <taxon>Fungi</taxon>
        <taxon>Dikarya</taxon>
        <taxon>Ascomycota</taxon>
        <taxon>Pezizomycotina</taxon>
        <taxon>Leotiomycetes</taxon>
        <taxon>Helotiales</taxon>
        <taxon>Hyaloscyphaceae</taxon>
        <taxon>Hyaloscypha</taxon>
        <taxon>Hyaloscypha bicolor</taxon>
    </lineage>
</organism>
<dbReference type="EMBL" id="KZ613859">
    <property type="protein sequence ID" value="PMD54482.1"/>
    <property type="molecule type" value="Genomic_DNA"/>
</dbReference>
<proteinExistence type="predicted"/>
<evidence type="ECO:0000256" key="1">
    <source>
        <dbReference type="SAM" id="MobiDB-lite"/>
    </source>
</evidence>
<dbReference type="GeneID" id="36578360"/>
<gene>
    <name evidence="2" type="ORF">K444DRAFT_104765</name>
</gene>
<reference evidence="2 3" key="1">
    <citation type="submission" date="2016-04" db="EMBL/GenBank/DDBJ databases">
        <title>A degradative enzymes factory behind the ericoid mycorrhizal symbiosis.</title>
        <authorList>
            <consortium name="DOE Joint Genome Institute"/>
            <person name="Martino E."/>
            <person name="Morin E."/>
            <person name="Grelet G."/>
            <person name="Kuo A."/>
            <person name="Kohler A."/>
            <person name="Daghino S."/>
            <person name="Barry K."/>
            <person name="Choi C."/>
            <person name="Cichocki N."/>
            <person name="Clum A."/>
            <person name="Copeland A."/>
            <person name="Hainaut M."/>
            <person name="Haridas S."/>
            <person name="Labutti K."/>
            <person name="Lindquist E."/>
            <person name="Lipzen A."/>
            <person name="Khouja H.-R."/>
            <person name="Murat C."/>
            <person name="Ohm R."/>
            <person name="Olson A."/>
            <person name="Spatafora J."/>
            <person name="Veneault-Fourrey C."/>
            <person name="Henrissat B."/>
            <person name="Grigoriev I."/>
            <person name="Martin F."/>
            <person name="Perotto S."/>
        </authorList>
    </citation>
    <scope>NUCLEOTIDE SEQUENCE [LARGE SCALE GENOMIC DNA]</scope>
    <source>
        <strain evidence="2 3">E</strain>
    </source>
</reference>
<evidence type="ECO:0000313" key="2">
    <source>
        <dbReference type="EMBL" id="PMD54482.1"/>
    </source>
</evidence>
<dbReference type="Proteomes" id="UP000235371">
    <property type="component" value="Unassembled WGS sequence"/>
</dbReference>
<keyword evidence="3" id="KW-1185">Reference proteome</keyword>
<protein>
    <submittedName>
        <fullName evidence="2">Uncharacterized protein</fullName>
    </submittedName>
</protein>
<sequence length="223" mass="24738">MAPKSLISSALPNHTVSLNVLLFNPSCSLVQKTANPLRSSLFLTRIPTFAAPNFLIVCTCSRLEGASLPIANSNVVFKISLICLPFEFLLRKLIDLLLREIHVLLATEKCGPQTSPRLETQTEARDGSETRKLDRYCRLHCWSGRGSLRSIPRSEGSRRRAYFARCEMKSGTSAASNSEVLPNPNCDRKLNISVAGRLSTFDSEQTTTFSNPNQTSTKQFSEQ</sequence>
<evidence type="ECO:0000313" key="3">
    <source>
        <dbReference type="Proteomes" id="UP000235371"/>
    </source>
</evidence>
<dbReference type="AlphaFoldDB" id="A0A2J6SUN9"/>